<comment type="caution">
    <text evidence="1">The sequence shown here is derived from an EMBL/GenBank/DDBJ whole genome shotgun (WGS) entry which is preliminary data.</text>
</comment>
<dbReference type="Proteomes" id="UP001060085">
    <property type="component" value="Linkage Group LG01"/>
</dbReference>
<reference evidence="2" key="1">
    <citation type="journal article" date="2023" name="Nat. Plants">
        <title>Single-cell RNA sequencing provides a high-resolution roadmap for understanding the multicellular compartmentation of specialized metabolism.</title>
        <authorList>
            <person name="Sun S."/>
            <person name="Shen X."/>
            <person name="Li Y."/>
            <person name="Li Y."/>
            <person name="Wang S."/>
            <person name="Li R."/>
            <person name="Zhang H."/>
            <person name="Shen G."/>
            <person name="Guo B."/>
            <person name="Wei J."/>
            <person name="Xu J."/>
            <person name="St-Pierre B."/>
            <person name="Chen S."/>
            <person name="Sun C."/>
        </authorList>
    </citation>
    <scope>NUCLEOTIDE SEQUENCE [LARGE SCALE GENOMIC DNA]</scope>
</reference>
<gene>
    <name evidence="1" type="ORF">M9H77_03447</name>
</gene>
<evidence type="ECO:0000313" key="1">
    <source>
        <dbReference type="EMBL" id="KAI5682219.1"/>
    </source>
</evidence>
<keyword evidence="2" id="KW-1185">Reference proteome</keyword>
<dbReference type="EMBL" id="CM044701">
    <property type="protein sequence ID" value="KAI5682219.1"/>
    <property type="molecule type" value="Genomic_DNA"/>
</dbReference>
<proteinExistence type="predicted"/>
<name>A0ACC0CB85_CATRO</name>
<organism evidence="1 2">
    <name type="scientific">Catharanthus roseus</name>
    <name type="common">Madagascar periwinkle</name>
    <name type="synonym">Vinca rosea</name>
    <dbReference type="NCBI Taxonomy" id="4058"/>
    <lineage>
        <taxon>Eukaryota</taxon>
        <taxon>Viridiplantae</taxon>
        <taxon>Streptophyta</taxon>
        <taxon>Embryophyta</taxon>
        <taxon>Tracheophyta</taxon>
        <taxon>Spermatophyta</taxon>
        <taxon>Magnoliopsida</taxon>
        <taxon>eudicotyledons</taxon>
        <taxon>Gunneridae</taxon>
        <taxon>Pentapetalae</taxon>
        <taxon>asterids</taxon>
        <taxon>lamiids</taxon>
        <taxon>Gentianales</taxon>
        <taxon>Apocynaceae</taxon>
        <taxon>Rauvolfioideae</taxon>
        <taxon>Vinceae</taxon>
        <taxon>Catharanthinae</taxon>
        <taxon>Catharanthus</taxon>
    </lineage>
</organism>
<accession>A0ACC0CB85</accession>
<evidence type="ECO:0000313" key="2">
    <source>
        <dbReference type="Proteomes" id="UP001060085"/>
    </source>
</evidence>
<sequence>MLDHLVIAGKKIEKCHTDTGIPRPYPRPWRVEFGSRILYPGEYGSGSGSKFHYKSTGLGPENILIVLTMIAARPFSYGAIDSLAIGLHRRLGWCLIVRPPRDSNPRRFDGFIALPAFFLDIEDLEESSDEEELLEVCMMPYFAQVMKVVSNGENDEMERKRSENDKNEPDDTKE</sequence>
<protein>
    <submittedName>
        <fullName evidence="1">Uncharacterized protein</fullName>
    </submittedName>
</protein>